<sequence length="298" mass="32792">MIVGRWAGLFEVAFARQGSILPRIAVRLAVLGAISIVAVLAAERLPHVFERVNALPFTLLGLALSIFMSFRNNACYDRWWEARKLWGRLIIASRAFARQTRRLAPEAREPLLLGLAAFAGGLAARLRDQDEPAAIARWRPGEALAPAPNPTDAVLSQVGADCARLADQGAMTPVHLATLELQLTELSHVQAGCERIRTTPLPFAYSLLLHRTAHLFCLLLPFALAHALGWWTPLLVLVVGYTFFGLDALGDQLEDPFGLEDNDLPLDALVRTVERDLLFSLGREDLPPLLEPVGYRLS</sequence>
<evidence type="ECO:0000313" key="10">
    <source>
        <dbReference type="EMBL" id="ATQ42857.1"/>
    </source>
</evidence>
<keyword evidence="3" id="KW-1003">Cell membrane</keyword>
<keyword evidence="7 9" id="KW-0472">Membrane</keyword>
<dbReference type="RefSeq" id="WP_099622110.1">
    <property type="nucleotide sequence ID" value="NZ_CP024201.1"/>
</dbReference>
<evidence type="ECO:0000256" key="8">
    <source>
        <dbReference type="ARBA" id="ARBA00034708"/>
    </source>
</evidence>
<reference evidence="10 11" key="1">
    <citation type="submission" date="2017-10" db="EMBL/GenBank/DDBJ databases">
        <title>Genome sequence of Caulobacter mirabilis FWC38.</title>
        <authorList>
            <person name="Fiebig A."/>
            <person name="Crosson S."/>
        </authorList>
    </citation>
    <scope>NUCLEOTIDE SEQUENCE [LARGE SCALE GENOMIC DNA]</scope>
    <source>
        <strain evidence="10 11">FWC 38</strain>
    </source>
</reference>
<feature type="transmembrane region" description="Helical" evidence="9">
    <location>
        <begin position="54"/>
        <end position="70"/>
    </location>
</feature>
<evidence type="ECO:0000256" key="7">
    <source>
        <dbReference type="ARBA" id="ARBA00023136"/>
    </source>
</evidence>
<evidence type="ECO:0000256" key="6">
    <source>
        <dbReference type="ARBA" id="ARBA00023065"/>
    </source>
</evidence>
<dbReference type="OrthoDB" id="445589at2"/>
<dbReference type="Pfam" id="PF25539">
    <property type="entry name" value="Bestrophin_2"/>
    <property type="match status" value="1"/>
</dbReference>
<keyword evidence="6" id="KW-0406">Ion transport</keyword>
<dbReference type="Proteomes" id="UP000228945">
    <property type="component" value="Chromosome"/>
</dbReference>
<name>A0A2D2AY50_9CAUL</name>
<evidence type="ECO:0000313" key="11">
    <source>
        <dbReference type="Proteomes" id="UP000228945"/>
    </source>
</evidence>
<dbReference type="EMBL" id="CP024201">
    <property type="protein sequence ID" value="ATQ42857.1"/>
    <property type="molecule type" value="Genomic_DNA"/>
</dbReference>
<comment type="similarity">
    <text evidence="8">Belongs to the anion channel-forming bestrophin (TC 1.A.46) family.</text>
</comment>
<gene>
    <name evidence="10" type="ORF">CSW64_10760</name>
</gene>
<feature type="transmembrane region" description="Helical" evidence="9">
    <location>
        <begin position="24"/>
        <end position="42"/>
    </location>
</feature>
<comment type="subcellular location">
    <subcellularLocation>
        <location evidence="1">Cell membrane</location>
        <topology evidence="1">Multi-pass membrane protein</topology>
    </subcellularLocation>
</comment>
<evidence type="ECO:0000256" key="3">
    <source>
        <dbReference type="ARBA" id="ARBA00022475"/>
    </source>
</evidence>
<proteinExistence type="inferred from homology"/>
<evidence type="ECO:0000256" key="2">
    <source>
        <dbReference type="ARBA" id="ARBA00022448"/>
    </source>
</evidence>
<dbReference type="KEGG" id="cmb:CSW64_10760"/>
<keyword evidence="11" id="KW-1185">Reference proteome</keyword>
<dbReference type="AlphaFoldDB" id="A0A2D2AY50"/>
<keyword evidence="2" id="KW-0813">Transport</keyword>
<dbReference type="PANTHER" id="PTHR33281">
    <property type="entry name" value="UPF0187 PROTEIN YNEE"/>
    <property type="match status" value="1"/>
</dbReference>
<evidence type="ECO:0000256" key="9">
    <source>
        <dbReference type="SAM" id="Phobius"/>
    </source>
</evidence>
<dbReference type="PANTHER" id="PTHR33281:SF19">
    <property type="entry name" value="VOLTAGE-DEPENDENT ANION CHANNEL-FORMING PROTEIN YNEE"/>
    <property type="match status" value="1"/>
</dbReference>
<evidence type="ECO:0000256" key="4">
    <source>
        <dbReference type="ARBA" id="ARBA00022692"/>
    </source>
</evidence>
<protein>
    <submittedName>
        <fullName evidence="10">Bestrophin</fullName>
    </submittedName>
</protein>
<dbReference type="InterPro" id="IPR044669">
    <property type="entry name" value="YneE/VCCN1/2-like"/>
</dbReference>
<dbReference type="GO" id="GO:0005886">
    <property type="term" value="C:plasma membrane"/>
    <property type="evidence" value="ECO:0007669"/>
    <property type="project" value="UniProtKB-SubCell"/>
</dbReference>
<accession>A0A2D2AY50</accession>
<keyword evidence="5 9" id="KW-1133">Transmembrane helix</keyword>
<keyword evidence="4 9" id="KW-0812">Transmembrane</keyword>
<evidence type="ECO:0000256" key="5">
    <source>
        <dbReference type="ARBA" id="ARBA00022989"/>
    </source>
</evidence>
<dbReference type="GO" id="GO:0005254">
    <property type="term" value="F:chloride channel activity"/>
    <property type="evidence" value="ECO:0007669"/>
    <property type="project" value="InterPro"/>
</dbReference>
<evidence type="ECO:0000256" key="1">
    <source>
        <dbReference type="ARBA" id="ARBA00004651"/>
    </source>
</evidence>
<organism evidence="10 11">
    <name type="scientific">Caulobacter mirabilis</name>
    <dbReference type="NCBI Taxonomy" id="69666"/>
    <lineage>
        <taxon>Bacteria</taxon>
        <taxon>Pseudomonadati</taxon>
        <taxon>Pseudomonadota</taxon>
        <taxon>Alphaproteobacteria</taxon>
        <taxon>Caulobacterales</taxon>
        <taxon>Caulobacteraceae</taxon>
        <taxon>Caulobacter</taxon>
    </lineage>
</organism>